<comment type="caution">
    <text evidence="6">The sequence shown here is derived from an EMBL/GenBank/DDBJ whole genome shotgun (WGS) entry which is preliminary data.</text>
</comment>
<dbReference type="PRINTS" id="PR00039">
    <property type="entry name" value="HTHLYSR"/>
</dbReference>
<evidence type="ECO:0000256" key="2">
    <source>
        <dbReference type="ARBA" id="ARBA00023015"/>
    </source>
</evidence>
<dbReference type="CDD" id="cd08414">
    <property type="entry name" value="PBP2_LTTR_aromatics_like"/>
    <property type="match status" value="1"/>
</dbReference>
<keyword evidence="3" id="KW-0238">DNA-binding</keyword>
<evidence type="ECO:0000313" key="7">
    <source>
        <dbReference type="Proteomes" id="UP001148932"/>
    </source>
</evidence>
<dbReference type="InterPro" id="IPR000847">
    <property type="entry name" value="LysR_HTH_N"/>
</dbReference>
<dbReference type="Gene3D" id="3.40.190.10">
    <property type="entry name" value="Periplasmic binding protein-like II"/>
    <property type="match status" value="2"/>
</dbReference>
<evidence type="ECO:0000256" key="4">
    <source>
        <dbReference type="ARBA" id="ARBA00023163"/>
    </source>
</evidence>
<evidence type="ECO:0000256" key="3">
    <source>
        <dbReference type="ARBA" id="ARBA00023125"/>
    </source>
</evidence>
<feature type="domain" description="HTH lysR-type" evidence="5">
    <location>
        <begin position="2"/>
        <end position="59"/>
    </location>
</feature>
<dbReference type="PROSITE" id="PS50931">
    <property type="entry name" value="HTH_LYSR"/>
    <property type="match status" value="1"/>
</dbReference>
<dbReference type="SUPFAM" id="SSF53850">
    <property type="entry name" value="Periplasmic binding protein-like II"/>
    <property type="match status" value="1"/>
</dbReference>
<dbReference type="RefSeq" id="WP_274112371.1">
    <property type="nucleotide sequence ID" value="NZ_JAPCKI010000011.1"/>
</dbReference>
<sequence>MIELRHLRYFIAVAEELNFRRAAERIHIDQTPLSRTIRDLEQRWGVTLFLRMPRNLRLTPAGVKLLDHSRKLLVRLERTKRAVRAVDVRHREPLRIGVDESAVQPILAKCLASWRRIAPDISLEISDMHATEMRAAINNEGIDLAFSFGLADSGAIAQQPAWTSNLMAILPADHELSDHKELSLGDLLSFPTIGCNEAHNPGLYQQMEAILKHYGVSATIAGESRTLAGYIMQVAAGQGVGIADAAYIRALQREDIVVRPLAEQLHITTYVLHKQHPDGPSETLQRFLTHATTLY</sequence>
<dbReference type="EMBL" id="JAPCKI010000011">
    <property type="protein sequence ID" value="MDD2179265.1"/>
    <property type="molecule type" value="Genomic_DNA"/>
</dbReference>
<name>A0ABT5RZZ9_9BURK</name>
<dbReference type="Proteomes" id="UP001148932">
    <property type="component" value="Unassembled WGS sequence"/>
</dbReference>
<accession>A0ABT5RZZ9</accession>
<dbReference type="InterPro" id="IPR005119">
    <property type="entry name" value="LysR_subst-bd"/>
</dbReference>
<evidence type="ECO:0000313" key="6">
    <source>
        <dbReference type="EMBL" id="MDD2179265.1"/>
    </source>
</evidence>
<proteinExistence type="inferred from homology"/>
<evidence type="ECO:0000259" key="5">
    <source>
        <dbReference type="PROSITE" id="PS50931"/>
    </source>
</evidence>
<keyword evidence="7" id="KW-1185">Reference proteome</keyword>
<evidence type="ECO:0000256" key="1">
    <source>
        <dbReference type="ARBA" id="ARBA00009437"/>
    </source>
</evidence>
<dbReference type="PANTHER" id="PTHR30346">
    <property type="entry name" value="TRANSCRIPTIONAL DUAL REGULATOR HCAR-RELATED"/>
    <property type="match status" value="1"/>
</dbReference>
<reference evidence="6" key="1">
    <citation type="submission" date="2022-10" db="EMBL/GenBank/DDBJ databases">
        <title>Description of microaerobic benzene degrading bacteria.</title>
        <authorList>
            <person name="Bedics A."/>
            <person name="Tancsics A."/>
            <person name="Banerjee S."/>
        </authorList>
    </citation>
    <scope>NUCLEOTIDE SEQUENCE</scope>
    <source>
        <strain evidence="6">D2M1</strain>
    </source>
</reference>
<protein>
    <submittedName>
        <fullName evidence="6">LysR substrate-binding domain-containing protein</fullName>
    </submittedName>
</protein>
<comment type="similarity">
    <text evidence="1">Belongs to the LysR transcriptional regulatory family.</text>
</comment>
<organism evidence="6 7">
    <name type="scientific">Acidovorax benzenivorans</name>
    <dbReference type="NCBI Taxonomy" id="2987520"/>
    <lineage>
        <taxon>Bacteria</taxon>
        <taxon>Pseudomonadati</taxon>
        <taxon>Pseudomonadota</taxon>
        <taxon>Betaproteobacteria</taxon>
        <taxon>Burkholderiales</taxon>
        <taxon>Comamonadaceae</taxon>
        <taxon>Acidovorax</taxon>
    </lineage>
</organism>
<dbReference type="InterPro" id="IPR036390">
    <property type="entry name" value="WH_DNA-bd_sf"/>
</dbReference>
<keyword evidence="4" id="KW-0804">Transcription</keyword>
<dbReference type="SUPFAM" id="SSF46785">
    <property type="entry name" value="Winged helix' DNA-binding domain"/>
    <property type="match status" value="1"/>
</dbReference>
<dbReference type="Pfam" id="PF00126">
    <property type="entry name" value="HTH_1"/>
    <property type="match status" value="1"/>
</dbReference>
<gene>
    <name evidence="6" type="ORF">OIN59_17645</name>
</gene>
<dbReference type="InterPro" id="IPR036388">
    <property type="entry name" value="WH-like_DNA-bd_sf"/>
</dbReference>
<dbReference type="PANTHER" id="PTHR30346:SF0">
    <property type="entry name" value="HCA OPERON TRANSCRIPTIONAL ACTIVATOR HCAR"/>
    <property type="match status" value="1"/>
</dbReference>
<dbReference type="Pfam" id="PF03466">
    <property type="entry name" value="LysR_substrate"/>
    <property type="match status" value="1"/>
</dbReference>
<dbReference type="Gene3D" id="1.10.10.10">
    <property type="entry name" value="Winged helix-like DNA-binding domain superfamily/Winged helix DNA-binding domain"/>
    <property type="match status" value="1"/>
</dbReference>
<keyword evidence="2" id="KW-0805">Transcription regulation</keyword>